<dbReference type="InterPro" id="IPR014737">
    <property type="entry name" value="Transposase_Tn5-like_C"/>
</dbReference>
<dbReference type="InterPro" id="IPR012337">
    <property type="entry name" value="RNaseH-like_sf"/>
</dbReference>
<organism evidence="2">
    <name type="scientific">Vecturithrix granuli</name>
    <dbReference type="NCBI Taxonomy" id="1499967"/>
    <lineage>
        <taxon>Bacteria</taxon>
        <taxon>Candidatus Moduliflexota</taxon>
        <taxon>Candidatus Vecturitrichia</taxon>
        <taxon>Candidatus Vecturitrichales</taxon>
        <taxon>Candidatus Vecturitrichaceae</taxon>
        <taxon>Candidatus Vecturithrix</taxon>
    </lineage>
</organism>
<dbReference type="HOGENOM" id="CLU_846377_0_0_0"/>
<dbReference type="AlphaFoldDB" id="A0A081BXH3"/>
<evidence type="ECO:0000313" key="3">
    <source>
        <dbReference type="Proteomes" id="UP000030661"/>
    </source>
</evidence>
<evidence type="ECO:0000259" key="1">
    <source>
        <dbReference type="Pfam" id="PF14706"/>
    </source>
</evidence>
<dbReference type="Pfam" id="PF14706">
    <property type="entry name" value="Tnp_DNA_bind"/>
    <property type="match status" value="1"/>
</dbReference>
<proteinExistence type="predicted"/>
<dbReference type="SUPFAM" id="SSF53098">
    <property type="entry name" value="Ribonuclease H-like"/>
    <property type="match status" value="1"/>
</dbReference>
<dbReference type="InterPro" id="IPR047768">
    <property type="entry name" value="Tn5p-like"/>
</dbReference>
<gene>
    <name evidence="2" type="ORF">U27_03992</name>
</gene>
<dbReference type="eggNOG" id="COG3385">
    <property type="taxonomic scope" value="Bacteria"/>
</dbReference>
<dbReference type="InterPro" id="IPR014735">
    <property type="entry name" value="Transposase_Tn5-like_N"/>
</dbReference>
<dbReference type="EMBL" id="DF820465">
    <property type="protein sequence ID" value="GAK57028.1"/>
    <property type="molecule type" value="Genomic_DNA"/>
</dbReference>
<evidence type="ECO:0000313" key="2">
    <source>
        <dbReference type="EMBL" id="GAK57028.1"/>
    </source>
</evidence>
<keyword evidence="3" id="KW-1185">Reference proteome</keyword>
<reference evidence="2" key="1">
    <citation type="journal article" date="2015" name="PeerJ">
        <title>First genomic representation of candidate bacterial phylum KSB3 points to enhanced environmental sensing as a trigger of wastewater bulking.</title>
        <authorList>
            <person name="Sekiguchi Y."/>
            <person name="Ohashi A."/>
            <person name="Parks D.H."/>
            <person name="Yamauchi T."/>
            <person name="Tyson G.W."/>
            <person name="Hugenholtz P."/>
        </authorList>
    </citation>
    <scope>NUCLEOTIDE SEQUENCE [LARGE SCALE GENOMIC DNA]</scope>
</reference>
<dbReference type="Proteomes" id="UP000030661">
    <property type="component" value="Unassembled WGS sequence"/>
</dbReference>
<dbReference type="PANTHER" id="PTHR37319:SF1">
    <property type="entry name" value="TRANSPOSASE TN5 DIMERISATION DOMAIN-CONTAINING PROTEIN"/>
    <property type="match status" value="1"/>
</dbReference>
<dbReference type="Gene3D" id="3.90.350.10">
    <property type="entry name" value="Transposase Inhibitor Protein From Tn5, Chain A, domain 1"/>
    <property type="match status" value="1"/>
</dbReference>
<dbReference type="STRING" id="1499967.U27_03992"/>
<name>A0A081BXH3_VECG1</name>
<dbReference type="Gene3D" id="1.10.740.10">
    <property type="entry name" value="Transferase Inhibitor Protein From Tn5, Chain"/>
    <property type="match status" value="1"/>
</dbReference>
<accession>A0A081BXH3</accession>
<feature type="domain" description="Transposase Tn5-like N-terminal" evidence="1">
    <location>
        <begin position="19"/>
        <end position="45"/>
    </location>
</feature>
<dbReference type="PANTHER" id="PTHR37319">
    <property type="entry name" value="TRANSPOSASE"/>
    <property type="match status" value="1"/>
</dbReference>
<sequence>METVDERTGSSRSRQTVWPSLRIPQASRDWASTTAAYRLCANPKVSAARILEPHQRQTCRRMAGESRILAGQETCFLNYTSHPTTETGQMRLVLRARPVSGYVTVAIPAQPQRPARTATVEVRYGEVTLRPPSRDPSCQADLRPLTLAVVWAREVEASGDVATPLEWLLMTTVSIQTFLDAVERMRWYRLRWHIEIFHKVLKSGCRIADYRLATVDKLVRSVTLKSVVAWQMQWMGPLHRTSTLPEAVPTVHQMVRWIAKLGGFLGRKHDREPGGAGNGFTISPPCGTCCMSPHLHKRGGYPGGRNTGRSRGRVCFSVEQYVRIMIIR</sequence>
<protein>
    <submittedName>
        <fullName evidence="2">Transposase Tn5</fullName>
    </submittedName>
</protein>